<dbReference type="RefSeq" id="XP_029012033.3">
    <property type="nucleotide sequence ID" value="XM_029156200.3"/>
</dbReference>
<keyword evidence="7" id="KW-1185">Reference proteome</keyword>
<feature type="chain" id="PRO_5040949308" description="lysozyme" evidence="5">
    <location>
        <begin position="35"/>
        <end position="273"/>
    </location>
</feature>
<dbReference type="KEGG" id="bspl:114858696"/>
<keyword evidence="3" id="KW-1015">Disulfide bond</keyword>
<protein>
    <recommendedName>
        <fullName evidence="1">lysozyme</fullName>
        <ecNumber evidence="1">3.2.1.17</ecNumber>
    </recommendedName>
</protein>
<dbReference type="InterPro" id="IPR023346">
    <property type="entry name" value="Lysozyme-like_dom_sf"/>
</dbReference>
<dbReference type="PROSITE" id="PS00128">
    <property type="entry name" value="GLYCOSYL_HYDROL_F22_1"/>
    <property type="match status" value="1"/>
</dbReference>
<reference evidence="8" key="1">
    <citation type="submission" date="2025-08" db="UniProtKB">
        <authorList>
            <consortium name="RefSeq"/>
        </authorList>
    </citation>
    <scope>IDENTIFICATION</scope>
</reference>
<dbReference type="GO" id="GO:0042742">
    <property type="term" value="P:defense response to bacterium"/>
    <property type="evidence" value="ECO:0007669"/>
    <property type="project" value="UniProtKB-KW"/>
</dbReference>
<feature type="compositionally biased region" description="Gly residues" evidence="4">
    <location>
        <begin position="125"/>
        <end position="144"/>
    </location>
</feature>
<dbReference type="GeneID" id="114858696"/>
<name>A0A6P7N0P0_BETSP</name>
<keyword evidence="2" id="KW-0081">Bacteriolytic enzyme</keyword>
<dbReference type="GO" id="GO:0003796">
    <property type="term" value="F:lysozyme activity"/>
    <property type="evidence" value="ECO:0007669"/>
    <property type="project" value="UniProtKB-EC"/>
</dbReference>
<dbReference type="PANTHER" id="PTHR11407:SF63">
    <property type="entry name" value="LYSOZYME C"/>
    <property type="match status" value="1"/>
</dbReference>
<evidence type="ECO:0000313" key="8">
    <source>
        <dbReference type="RefSeq" id="XP_029012033.3"/>
    </source>
</evidence>
<keyword evidence="5" id="KW-0732">Signal</keyword>
<dbReference type="InterPro" id="IPR001916">
    <property type="entry name" value="Glyco_hydro_22"/>
</dbReference>
<proteinExistence type="predicted"/>
<feature type="domain" description="Glycosyl hydrolases family 22 (GH22)" evidence="6">
    <location>
        <begin position="214"/>
        <end position="232"/>
    </location>
</feature>
<feature type="signal peptide" evidence="5">
    <location>
        <begin position="1"/>
        <end position="34"/>
    </location>
</feature>
<evidence type="ECO:0000256" key="1">
    <source>
        <dbReference type="ARBA" id="ARBA00012732"/>
    </source>
</evidence>
<dbReference type="PROSITE" id="PS51257">
    <property type="entry name" value="PROKAR_LIPOPROTEIN"/>
    <property type="match status" value="1"/>
</dbReference>
<dbReference type="Proteomes" id="UP000515150">
    <property type="component" value="Chromosome 1"/>
</dbReference>
<dbReference type="PROSITE" id="PS51348">
    <property type="entry name" value="GLYCOSYL_HYDROL_F22_2"/>
    <property type="match status" value="1"/>
</dbReference>
<dbReference type="GO" id="GO:0031640">
    <property type="term" value="P:killing of cells of another organism"/>
    <property type="evidence" value="ECO:0007669"/>
    <property type="project" value="UniProtKB-KW"/>
</dbReference>
<dbReference type="Pfam" id="PF00062">
    <property type="entry name" value="Lys"/>
    <property type="match status" value="1"/>
</dbReference>
<dbReference type="InterPro" id="IPR019799">
    <property type="entry name" value="Glyco_hydro_22_CS"/>
</dbReference>
<sequence>MRLTCASSPGRGTDMKTLCALLLLAALGCSLGRARNVSVCELTAQLRGAAANCSRINASDPAVLARIVCHADILSNLSTSARTNETHVFRDPGKGANSGKNQDSSGHGENQDGGHHGENQDGGHHGGNQDGGHHGGNQDGGGHGENQSQEAQSGGGKGGPRRRSRSFKGSGFEQTRPGSSSPPPPQQNCTLYGVFQLSSCQACNDGVTPTKNICNLNCSELLDDDISNDAICLFKVTFSKDICTNRWQEWRESLGKNQKNQSGQCSNVSAYMC</sequence>
<feature type="compositionally biased region" description="Basic and acidic residues" evidence="4">
    <location>
        <begin position="109"/>
        <end position="124"/>
    </location>
</feature>
<evidence type="ECO:0000256" key="4">
    <source>
        <dbReference type="SAM" id="MobiDB-lite"/>
    </source>
</evidence>
<accession>A0A6P7N0P0</accession>
<keyword evidence="2" id="KW-0929">Antimicrobial</keyword>
<evidence type="ECO:0000256" key="5">
    <source>
        <dbReference type="SAM" id="SignalP"/>
    </source>
</evidence>
<dbReference type="PANTHER" id="PTHR11407">
    <property type="entry name" value="LYSOZYME C"/>
    <property type="match status" value="1"/>
</dbReference>
<evidence type="ECO:0000259" key="6">
    <source>
        <dbReference type="PROSITE" id="PS00128"/>
    </source>
</evidence>
<dbReference type="EC" id="3.2.1.17" evidence="1"/>
<organism evidence="7 8">
    <name type="scientific">Betta splendens</name>
    <name type="common">Siamese fighting fish</name>
    <dbReference type="NCBI Taxonomy" id="158456"/>
    <lineage>
        <taxon>Eukaryota</taxon>
        <taxon>Metazoa</taxon>
        <taxon>Chordata</taxon>
        <taxon>Craniata</taxon>
        <taxon>Vertebrata</taxon>
        <taxon>Euteleostomi</taxon>
        <taxon>Actinopterygii</taxon>
        <taxon>Neopterygii</taxon>
        <taxon>Teleostei</taxon>
        <taxon>Neoteleostei</taxon>
        <taxon>Acanthomorphata</taxon>
        <taxon>Anabantaria</taxon>
        <taxon>Anabantiformes</taxon>
        <taxon>Anabantoidei</taxon>
        <taxon>Osphronemidae</taxon>
        <taxon>Betta</taxon>
    </lineage>
</organism>
<dbReference type="Gene3D" id="1.10.530.10">
    <property type="match status" value="1"/>
</dbReference>
<evidence type="ECO:0000256" key="3">
    <source>
        <dbReference type="ARBA" id="ARBA00023157"/>
    </source>
</evidence>
<dbReference type="AlphaFoldDB" id="A0A6P7N0P0"/>
<dbReference type="InParanoid" id="A0A6P7N0P0"/>
<feature type="region of interest" description="Disordered" evidence="4">
    <location>
        <begin position="84"/>
        <end position="187"/>
    </location>
</feature>
<gene>
    <name evidence="8" type="primary">LOC114858696</name>
</gene>
<evidence type="ECO:0000256" key="2">
    <source>
        <dbReference type="ARBA" id="ARBA00022638"/>
    </source>
</evidence>
<dbReference type="SUPFAM" id="SSF53955">
    <property type="entry name" value="Lysozyme-like"/>
    <property type="match status" value="1"/>
</dbReference>
<dbReference type="OrthoDB" id="17373at2759"/>
<evidence type="ECO:0000313" key="7">
    <source>
        <dbReference type="Proteomes" id="UP000515150"/>
    </source>
</evidence>
<dbReference type="SMART" id="SM00263">
    <property type="entry name" value="LYZ1"/>
    <property type="match status" value="1"/>
</dbReference>
<feature type="compositionally biased region" description="Polar residues" evidence="4">
    <location>
        <begin position="98"/>
        <end position="108"/>
    </location>
</feature>
<feature type="compositionally biased region" description="Basic and acidic residues" evidence="4">
    <location>
        <begin position="84"/>
        <end position="93"/>
    </location>
</feature>